<evidence type="ECO:0000313" key="2">
    <source>
        <dbReference type="EMBL" id="KAJ8989196.1"/>
    </source>
</evidence>
<dbReference type="PANTHER" id="PTHR42085">
    <property type="entry name" value="F-BOX DOMAIN-CONTAINING PROTEIN"/>
    <property type="match status" value="1"/>
</dbReference>
<gene>
    <name evidence="2" type="ORF">HRR80_006922</name>
</gene>
<sequence>MAHPNPKPAKRPATSSPSGPSARARPNPAYILADWPQDIAKSIEDNEVAVESASEDALEEASSPEKSEPEIEPFRFMDLFPELRFHIYDFFTVIPPETESSIEERREIQRTRRSLLGVSKDVYKEWAPIFYWNATVRITGPEWFPPEGYPIDNQWLAAEEEFEEEYMAKIPDYKLKLVRNLTFDHVTDYHENREQWINAFGIRDWGGSEMILAWEGYLTLGDILRKHMKKLPSVQRVVFSIRINPLCNDYRWYIPIVERPDPNEIVLPHQDEILWGLDYTGQFEILEDRLMGNQGSGVLRGWKVEREFEIRPDERAEHTQNRVACTSVTITYTRDDAVMPRTIEEWIRYGKDLGLE</sequence>
<dbReference type="InterPro" id="IPR038883">
    <property type="entry name" value="AN11006-like"/>
</dbReference>
<protein>
    <submittedName>
        <fullName evidence="2">Uncharacterized protein</fullName>
    </submittedName>
</protein>
<accession>A0AAN6EPR2</accession>
<dbReference type="AlphaFoldDB" id="A0AAN6EPR2"/>
<feature type="region of interest" description="Disordered" evidence="1">
    <location>
        <begin position="43"/>
        <end position="69"/>
    </location>
</feature>
<feature type="compositionally biased region" description="Low complexity" evidence="1">
    <location>
        <begin position="11"/>
        <end position="28"/>
    </location>
</feature>
<dbReference type="PANTHER" id="PTHR42085:SF2">
    <property type="entry name" value="F-BOX DOMAIN-CONTAINING PROTEIN"/>
    <property type="match status" value="1"/>
</dbReference>
<proteinExistence type="predicted"/>
<reference evidence="2" key="1">
    <citation type="submission" date="2023-01" db="EMBL/GenBank/DDBJ databases">
        <title>Exophiala dermititidis isolated from Cystic Fibrosis Patient.</title>
        <authorList>
            <person name="Kurbessoian T."/>
            <person name="Crocker A."/>
            <person name="Murante D."/>
            <person name="Hogan D.A."/>
            <person name="Stajich J.E."/>
        </authorList>
    </citation>
    <scope>NUCLEOTIDE SEQUENCE</scope>
    <source>
        <strain evidence="2">Ex8</strain>
    </source>
</reference>
<feature type="compositionally biased region" description="Acidic residues" evidence="1">
    <location>
        <begin position="45"/>
        <end position="59"/>
    </location>
</feature>
<organism evidence="2 3">
    <name type="scientific">Exophiala dermatitidis</name>
    <name type="common">Black yeast-like fungus</name>
    <name type="synonym">Wangiella dermatitidis</name>
    <dbReference type="NCBI Taxonomy" id="5970"/>
    <lineage>
        <taxon>Eukaryota</taxon>
        <taxon>Fungi</taxon>
        <taxon>Dikarya</taxon>
        <taxon>Ascomycota</taxon>
        <taxon>Pezizomycotina</taxon>
        <taxon>Eurotiomycetes</taxon>
        <taxon>Chaetothyriomycetidae</taxon>
        <taxon>Chaetothyriales</taxon>
        <taxon>Herpotrichiellaceae</taxon>
        <taxon>Exophiala</taxon>
    </lineage>
</organism>
<name>A0AAN6EPR2_EXODE</name>
<evidence type="ECO:0000256" key="1">
    <source>
        <dbReference type="SAM" id="MobiDB-lite"/>
    </source>
</evidence>
<dbReference type="Proteomes" id="UP001161757">
    <property type="component" value="Unassembled WGS sequence"/>
</dbReference>
<evidence type="ECO:0000313" key="3">
    <source>
        <dbReference type="Proteomes" id="UP001161757"/>
    </source>
</evidence>
<feature type="region of interest" description="Disordered" evidence="1">
    <location>
        <begin position="1"/>
        <end position="28"/>
    </location>
</feature>
<dbReference type="EMBL" id="JAJGCB010000015">
    <property type="protein sequence ID" value="KAJ8989196.1"/>
    <property type="molecule type" value="Genomic_DNA"/>
</dbReference>
<comment type="caution">
    <text evidence="2">The sequence shown here is derived from an EMBL/GenBank/DDBJ whole genome shotgun (WGS) entry which is preliminary data.</text>
</comment>